<gene>
    <name evidence="1" type="ORF">EV671_10785</name>
</gene>
<dbReference type="GO" id="GO:0003677">
    <property type="term" value="F:DNA binding"/>
    <property type="evidence" value="ECO:0007669"/>
    <property type="project" value="UniProtKB-KW"/>
</dbReference>
<dbReference type="SUPFAM" id="SSF142906">
    <property type="entry name" value="YjbR-like"/>
    <property type="match status" value="1"/>
</dbReference>
<evidence type="ECO:0000313" key="2">
    <source>
        <dbReference type="Proteomes" id="UP000295110"/>
    </source>
</evidence>
<dbReference type="PANTHER" id="PTHR35145:SF1">
    <property type="entry name" value="CYTOPLASMIC PROTEIN"/>
    <property type="match status" value="1"/>
</dbReference>
<comment type="caution">
    <text evidence="1">The sequence shown here is derived from an EMBL/GenBank/DDBJ whole genome shotgun (WGS) entry which is preliminary data.</text>
</comment>
<proteinExistence type="predicted"/>
<dbReference type="InterPro" id="IPR007351">
    <property type="entry name" value="YjbR"/>
</dbReference>
<name>A0A4R3U7D5_ROSSA</name>
<dbReference type="Proteomes" id="UP000295110">
    <property type="component" value="Unassembled WGS sequence"/>
</dbReference>
<protein>
    <submittedName>
        <fullName evidence="1">Putative DNA-binding protein (MmcQ/YjbR family)</fullName>
    </submittedName>
</protein>
<dbReference type="Gene3D" id="3.90.1150.30">
    <property type="match status" value="1"/>
</dbReference>
<sequence>MGSMRRHPPTQATTSFSALARFAMELPGAAQDIKWGADGVASVGGKMFFVGGPHPGAWTHCSFKVDDHRFLELTGLPGLKPAPYAARYHWVAVDDAKALPLSELKALVVRSHALVAGKLSRKVRLGLGIVV</sequence>
<organism evidence="1 2">
    <name type="scientific">Roseateles saccharophilus</name>
    <name type="common">Pseudomonas saccharophila</name>
    <dbReference type="NCBI Taxonomy" id="304"/>
    <lineage>
        <taxon>Bacteria</taxon>
        <taxon>Pseudomonadati</taxon>
        <taxon>Pseudomonadota</taxon>
        <taxon>Betaproteobacteria</taxon>
        <taxon>Burkholderiales</taxon>
        <taxon>Sphaerotilaceae</taxon>
        <taxon>Roseateles</taxon>
    </lineage>
</organism>
<dbReference type="AlphaFoldDB" id="A0A4R3U7D5"/>
<reference evidence="1 2" key="1">
    <citation type="submission" date="2019-03" db="EMBL/GenBank/DDBJ databases">
        <title>Genomic Encyclopedia of Type Strains, Phase IV (KMG-IV): sequencing the most valuable type-strain genomes for metagenomic binning, comparative biology and taxonomic classification.</title>
        <authorList>
            <person name="Goeker M."/>
        </authorList>
    </citation>
    <scope>NUCLEOTIDE SEQUENCE [LARGE SCALE GENOMIC DNA]</scope>
    <source>
        <strain evidence="1 2">DSM 654</strain>
    </source>
</reference>
<keyword evidence="2" id="KW-1185">Reference proteome</keyword>
<accession>A0A4R3U7D5</accession>
<dbReference type="EMBL" id="SMBU01000078">
    <property type="protein sequence ID" value="TCU81359.1"/>
    <property type="molecule type" value="Genomic_DNA"/>
</dbReference>
<evidence type="ECO:0000313" key="1">
    <source>
        <dbReference type="EMBL" id="TCU81359.1"/>
    </source>
</evidence>
<dbReference type="PANTHER" id="PTHR35145">
    <property type="entry name" value="CYTOPLASMIC PROTEIN-RELATED"/>
    <property type="match status" value="1"/>
</dbReference>
<dbReference type="InterPro" id="IPR058532">
    <property type="entry name" value="YjbR/MT2646/Rv2570-like"/>
</dbReference>
<dbReference type="InterPro" id="IPR038056">
    <property type="entry name" value="YjbR-like_sf"/>
</dbReference>
<dbReference type="Pfam" id="PF04237">
    <property type="entry name" value="YjbR"/>
    <property type="match status" value="1"/>
</dbReference>
<keyword evidence="1" id="KW-0238">DNA-binding</keyword>